<evidence type="ECO:0000256" key="6">
    <source>
        <dbReference type="ARBA" id="ARBA00012487"/>
    </source>
</evidence>
<dbReference type="InterPro" id="IPR000374">
    <property type="entry name" value="PC_trans"/>
</dbReference>
<keyword evidence="14" id="KW-0443">Lipid metabolism</keyword>
<keyword evidence="17" id="KW-1208">Phospholipid metabolism</keyword>
<evidence type="ECO:0000256" key="19">
    <source>
        <dbReference type="SAM" id="Phobius"/>
    </source>
</evidence>
<feature type="transmembrane region" description="Helical" evidence="19">
    <location>
        <begin position="101"/>
        <end position="122"/>
    </location>
</feature>
<comment type="pathway">
    <text evidence="4">Lipid metabolism.</text>
</comment>
<evidence type="ECO:0000256" key="3">
    <source>
        <dbReference type="ARBA" id="ARBA00005119"/>
    </source>
</evidence>
<dbReference type="PANTHER" id="PTHR46382">
    <property type="entry name" value="PHOSPHATIDATE CYTIDYLYLTRANSFERASE"/>
    <property type="match status" value="1"/>
</dbReference>
<evidence type="ECO:0000256" key="17">
    <source>
        <dbReference type="ARBA" id="ARBA00023264"/>
    </source>
</evidence>
<reference evidence="20" key="1">
    <citation type="submission" date="2022-10" db="EMBL/GenBank/DDBJ databases">
        <title>Host association and intracellularity evolved multiple times independently in the Rickettsiales.</title>
        <authorList>
            <person name="Castelli M."/>
            <person name="Nardi T."/>
            <person name="Gammuto L."/>
            <person name="Bellinzona G."/>
            <person name="Sabaneyeva E."/>
            <person name="Potekhin A."/>
            <person name="Serra V."/>
            <person name="Petroni G."/>
            <person name="Sassera D."/>
        </authorList>
    </citation>
    <scope>NUCLEOTIDE SEQUENCE [LARGE SCALE GENOMIC DNA]</scope>
    <source>
        <strain evidence="20">US_Bl 11III1</strain>
    </source>
</reference>
<feature type="transmembrane region" description="Helical" evidence="19">
    <location>
        <begin position="143"/>
        <end position="163"/>
    </location>
</feature>
<evidence type="ECO:0000256" key="5">
    <source>
        <dbReference type="ARBA" id="ARBA00010185"/>
    </source>
</evidence>
<evidence type="ECO:0000256" key="16">
    <source>
        <dbReference type="ARBA" id="ARBA00023209"/>
    </source>
</evidence>
<evidence type="ECO:0000256" key="18">
    <source>
        <dbReference type="RuleBase" id="RU003938"/>
    </source>
</evidence>
<protein>
    <recommendedName>
        <fullName evidence="7 18">Phosphatidate cytidylyltransferase</fullName>
        <ecNumber evidence="6 18">2.7.7.41</ecNumber>
    </recommendedName>
</protein>
<accession>A0ABZ0UPY3</accession>
<evidence type="ECO:0000256" key="10">
    <source>
        <dbReference type="ARBA" id="ARBA00022679"/>
    </source>
</evidence>
<feature type="transmembrane region" description="Helical" evidence="19">
    <location>
        <begin position="12"/>
        <end position="33"/>
    </location>
</feature>
<evidence type="ECO:0000256" key="7">
    <source>
        <dbReference type="ARBA" id="ARBA00019373"/>
    </source>
</evidence>
<evidence type="ECO:0000256" key="4">
    <source>
        <dbReference type="ARBA" id="ARBA00005189"/>
    </source>
</evidence>
<evidence type="ECO:0000256" key="9">
    <source>
        <dbReference type="ARBA" id="ARBA00022516"/>
    </source>
</evidence>
<comment type="catalytic activity">
    <reaction evidence="1 18">
        <text>a 1,2-diacyl-sn-glycero-3-phosphate + CTP + H(+) = a CDP-1,2-diacyl-sn-glycerol + diphosphate</text>
        <dbReference type="Rhea" id="RHEA:16229"/>
        <dbReference type="ChEBI" id="CHEBI:15378"/>
        <dbReference type="ChEBI" id="CHEBI:33019"/>
        <dbReference type="ChEBI" id="CHEBI:37563"/>
        <dbReference type="ChEBI" id="CHEBI:58332"/>
        <dbReference type="ChEBI" id="CHEBI:58608"/>
        <dbReference type="EC" id="2.7.7.41"/>
    </reaction>
</comment>
<evidence type="ECO:0000256" key="2">
    <source>
        <dbReference type="ARBA" id="ARBA00004651"/>
    </source>
</evidence>
<keyword evidence="16" id="KW-0594">Phospholipid biosynthesis</keyword>
<keyword evidence="21" id="KW-1185">Reference proteome</keyword>
<dbReference type="RefSeq" id="WP_323722155.1">
    <property type="nucleotide sequence ID" value="NZ_CP110343.1"/>
</dbReference>
<dbReference type="EC" id="2.7.7.41" evidence="6 18"/>
<sequence>MNKISDYFLKNNFIVRCFSSCFIVIASLCVNFASEHAFMLYLMVVGIMMIIEFQKMVSYHHAKIFTGIRRRLKLLEWMLLGIAYVLCFIDSMLYMRKMENGQWLVVLLFAIVWTTDTSAYISGKLFGKRCLPSYISPTKTYEGLFLSIIITVVVICPLMEMMQKYNIYDSAASCFSNIVLILILSIASHCGDLLESVLKRHFMVKDSGNVIPGHGGVLDRFDSMIFASIIMRIYLSL</sequence>
<dbReference type="EMBL" id="CP110343">
    <property type="protein sequence ID" value="WPX98184.1"/>
    <property type="molecule type" value="Genomic_DNA"/>
</dbReference>
<evidence type="ECO:0000256" key="8">
    <source>
        <dbReference type="ARBA" id="ARBA00022475"/>
    </source>
</evidence>
<dbReference type="Pfam" id="PF01148">
    <property type="entry name" value="CTP_transf_1"/>
    <property type="match status" value="1"/>
</dbReference>
<keyword evidence="11 18" id="KW-0812">Transmembrane</keyword>
<keyword evidence="9" id="KW-0444">Lipid biosynthesis</keyword>
<feature type="transmembrane region" description="Helical" evidence="19">
    <location>
        <begin position="39"/>
        <end position="57"/>
    </location>
</feature>
<comment type="pathway">
    <text evidence="3 18">Phospholipid metabolism; CDP-diacylglycerol biosynthesis; CDP-diacylglycerol from sn-glycerol 3-phosphate: step 3/3.</text>
</comment>
<feature type="transmembrane region" description="Helical" evidence="19">
    <location>
        <begin position="77"/>
        <end position="95"/>
    </location>
</feature>
<evidence type="ECO:0000256" key="13">
    <source>
        <dbReference type="ARBA" id="ARBA00022989"/>
    </source>
</evidence>
<keyword evidence="13 19" id="KW-1133">Transmembrane helix</keyword>
<evidence type="ECO:0000256" key="12">
    <source>
        <dbReference type="ARBA" id="ARBA00022695"/>
    </source>
</evidence>
<evidence type="ECO:0000313" key="20">
    <source>
        <dbReference type="EMBL" id="WPX98184.1"/>
    </source>
</evidence>
<evidence type="ECO:0000256" key="15">
    <source>
        <dbReference type="ARBA" id="ARBA00023136"/>
    </source>
</evidence>
<evidence type="ECO:0000313" key="21">
    <source>
        <dbReference type="Proteomes" id="UP001325140"/>
    </source>
</evidence>
<dbReference type="GO" id="GO:0016779">
    <property type="term" value="F:nucleotidyltransferase activity"/>
    <property type="evidence" value="ECO:0007669"/>
    <property type="project" value="UniProtKB-KW"/>
</dbReference>
<evidence type="ECO:0000256" key="11">
    <source>
        <dbReference type="ARBA" id="ARBA00022692"/>
    </source>
</evidence>
<evidence type="ECO:0000256" key="14">
    <source>
        <dbReference type="ARBA" id="ARBA00023098"/>
    </source>
</evidence>
<keyword evidence="8" id="KW-1003">Cell membrane</keyword>
<dbReference type="PANTHER" id="PTHR46382:SF1">
    <property type="entry name" value="PHOSPHATIDATE CYTIDYLYLTRANSFERASE"/>
    <property type="match status" value="1"/>
</dbReference>
<comment type="subcellular location">
    <subcellularLocation>
        <location evidence="2">Cell membrane</location>
        <topology evidence="2">Multi-pass membrane protein</topology>
    </subcellularLocation>
</comment>
<name>A0ABZ0UPY3_9RICK</name>
<keyword evidence="10 18" id="KW-0808">Transferase</keyword>
<dbReference type="PROSITE" id="PS01315">
    <property type="entry name" value="CDS"/>
    <property type="match status" value="1"/>
</dbReference>
<keyword evidence="15 19" id="KW-0472">Membrane</keyword>
<organism evidence="20 21">
    <name type="scientific">Candidatus Fokinia crypta</name>
    <dbReference type="NCBI Taxonomy" id="1920990"/>
    <lineage>
        <taxon>Bacteria</taxon>
        <taxon>Pseudomonadati</taxon>
        <taxon>Pseudomonadota</taxon>
        <taxon>Alphaproteobacteria</taxon>
        <taxon>Rickettsiales</taxon>
        <taxon>Candidatus Midichloriaceae</taxon>
        <taxon>Candidatus Fokinia</taxon>
    </lineage>
</organism>
<feature type="transmembrane region" description="Helical" evidence="19">
    <location>
        <begin position="175"/>
        <end position="194"/>
    </location>
</feature>
<dbReference type="Proteomes" id="UP001325140">
    <property type="component" value="Chromosome"/>
</dbReference>
<proteinExistence type="inferred from homology"/>
<evidence type="ECO:0000256" key="1">
    <source>
        <dbReference type="ARBA" id="ARBA00001698"/>
    </source>
</evidence>
<keyword evidence="12 18" id="KW-0548">Nucleotidyltransferase</keyword>
<comment type="similarity">
    <text evidence="5 18">Belongs to the CDS family.</text>
</comment>
<gene>
    <name evidence="20" type="ORF">Fokcrypt_00726</name>
</gene>